<dbReference type="RefSeq" id="WP_171199769.1">
    <property type="nucleotide sequence ID" value="NZ_JABEND010000005.1"/>
</dbReference>
<name>A0A849AGV0_9ACTN</name>
<protein>
    <submittedName>
        <fullName evidence="5">GPP34 family phosphoprotein</fullName>
    </submittedName>
</protein>
<keyword evidence="3" id="KW-0446">Lipid-binding</keyword>
<comment type="caution">
    <text evidence="5">The sequence shown here is derived from an EMBL/GenBank/DDBJ whole genome shotgun (WGS) entry which is preliminary data.</text>
</comment>
<dbReference type="Proteomes" id="UP000562984">
    <property type="component" value="Unassembled WGS sequence"/>
</dbReference>
<keyword evidence="6" id="KW-1185">Reference proteome</keyword>
<reference evidence="5 6" key="1">
    <citation type="submission" date="2020-05" db="EMBL/GenBank/DDBJ databases">
        <title>Nakamurella sp. DB0629 isolated from air conditioner.</title>
        <authorList>
            <person name="Kim D.H."/>
            <person name="Kim D.-U."/>
        </authorList>
    </citation>
    <scope>NUCLEOTIDE SEQUENCE [LARGE SCALE GENOMIC DNA]</scope>
    <source>
        <strain evidence="5 6">DB0629</strain>
    </source>
</reference>
<dbReference type="GO" id="GO:0005737">
    <property type="term" value="C:cytoplasm"/>
    <property type="evidence" value="ECO:0007669"/>
    <property type="project" value="UniProtKB-ARBA"/>
</dbReference>
<gene>
    <name evidence="5" type="ORF">HKD39_10165</name>
</gene>
<evidence type="ECO:0000256" key="3">
    <source>
        <dbReference type="ARBA" id="ARBA00023121"/>
    </source>
</evidence>
<keyword evidence="2" id="KW-0333">Golgi apparatus</keyword>
<evidence type="ECO:0000313" key="5">
    <source>
        <dbReference type="EMBL" id="NNG36072.1"/>
    </source>
</evidence>
<accession>A0A849AGV0</accession>
<comment type="subcellular location">
    <subcellularLocation>
        <location evidence="1">Golgi apparatus membrane</location>
        <topology evidence="1">Peripheral membrane protein</topology>
        <orientation evidence="1">Cytoplasmic side</orientation>
    </subcellularLocation>
</comment>
<evidence type="ECO:0000256" key="2">
    <source>
        <dbReference type="ARBA" id="ARBA00023034"/>
    </source>
</evidence>
<dbReference type="AlphaFoldDB" id="A0A849AGV0"/>
<dbReference type="InterPro" id="IPR008628">
    <property type="entry name" value="GPP34-like"/>
</dbReference>
<keyword evidence="4" id="KW-0472">Membrane</keyword>
<evidence type="ECO:0000313" key="6">
    <source>
        <dbReference type="Proteomes" id="UP000562984"/>
    </source>
</evidence>
<evidence type="ECO:0000256" key="4">
    <source>
        <dbReference type="ARBA" id="ARBA00023136"/>
    </source>
</evidence>
<dbReference type="EMBL" id="JABEND010000005">
    <property type="protein sequence ID" value="NNG36072.1"/>
    <property type="molecule type" value="Genomic_DNA"/>
</dbReference>
<dbReference type="GO" id="GO:0070273">
    <property type="term" value="F:phosphatidylinositol-4-phosphate binding"/>
    <property type="evidence" value="ECO:0007669"/>
    <property type="project" value="InterPro"/>
</dbReference>
<sequence length="221" mass="23336">MPLITEELFLLLRNDEGRLERYGTATGYGLTAAMITDLMLAGRLGLTDDKQPRLRVLSTQPTGNPVLDPGLAQLADRDGDKLRSLITKNSLNPEQRVAESLAAAGIVELGGKGFLGMGRERTPVLNPMPEQQLRARLAAVLAGSTPPTVADSTLLSVLQGLQVARYVLKQESGGANGRQLGNRIEQVVRSTPAGDAVAKAVQAMNAAVMTAAIMPVIATSN</sequence>
<dbReference type="InterPro" id="IPR038261">
    <property type="entry name" value="GPP34-like_sf"/>
</dbReference>
<dbReference type="GO" id="GO:0012505">
    <property type="term" value="C:endomembrane system"/>
    <property type="evidence" value="ECO:0007669"/>
    <property type="project" value="UniProtKB-ARBA"/>
</dbReference>
<proteinExistence type="predicted"/>
<evidence type="ECO:0000256" key="1">
    <source>
        <dbReference type="ARBA" id="ARBA00004255"/>
    </source>
</evidence>
<organism evidence="5 6">
    <name type="scientific">Nakamurella aerolata</name>
    <dbReference type="NCBI Taxonomy" id="1656892"/>
    <lineage>
        <taxon>Bacteria</taxon>
        <taxon>Bacillati</taxon>
        <taxon>Actinomycetota</taxon>
        <taxon>Actinomycetes</taxon>
        <taxon>Nakamurellales</taxon>
        <taxon>Nakamurellaceae</taxon>
        <taxon>Nakamurella</taxon>
    </lineage>
</organism>
<dbReference type="Pfam" id="PF05719">
    <property type="entry name" value="GPP34"/>
    <property type="match status" value="1"/>
</dbReference>
<dbReference type="Gene3D" id="1.10.3630.10">
    <property type="entry name" value="yeast vps74-n-term truncation variant domain like"/>
    <property type="match status" value="1"/>
</dbReference>